<dbReference type="Gene3D" id="1.10.287.130">
    <property type="match status" value="1"/>
</dbReference>
<organism evidence="8 9">
    <name type="scientific">Clostridium disporicum</name>
    <dbReference type="NCBI Taxonomy" id="84024"/>
    <lineage>
        <taxon>Bacteria</taxon>
        <taxon>Bacillati</taxon>
        <taxon>Bacillota</taxon>
        <taxon>Clostridia</taxon>
        <taxon>Eubacteriales</taxon>
        <taxon>Clostridiaceae</taxon>
        <taxon>Clostridium</taxon>
    </lineage>
</organism>
<evidence type="ECO:0000256" key="1">
    <source>
        <dbReference type="ARBA" id="ARBA00000085"/>
    </source>
</evidence>
<keyword evidence="4 8" id="KW-0418">Kinase</keyword>
<dbReference type="EMBL" id="CYZV01000004">
    <property type="protein sequence ID" value="CUN68679.1"/>
    <property type="molecule type" value="Genomic_DNA"/>
</dbReference>
<name>A0A173YYU9_9CLOT</name>
<dbReference type="OrthoDB" id="9792991at2"/>
<keyword evidence="5" id="KW-0902">Two-component regulatory system</keyword>
<dbReference type="InterPro" id="IPR005467">
    <property type="entry name" value="His_kinase_dom"/>
</dbReference>
<feature type="transmembrane region" description="Helical" evidence="6">
    <location>
        <begin position="6"/>
        <end position="21"/>
    </location>
</feature>
<evidence type="ECO:0000259" key="7">
    <source>
        <dbReference type="PROSITE" id="PS50109"/>
    </source>
</evidence>
<dbReference type="InterPro" id="IPR003661">
    <property type="entry name" value="HisK_dim/P_dom"/>
</dbReference>
<dbReference type="RefSeq" id="WP_055275239.1">
    <property type="nucleotide sequence ID" value="NZ_CYZV01000004.1"/>
</dbReference>
<dbReference type="SMART" id="SM00387">
    <property type="entry name" value="HATPase_c"/>
    <property type="match status" value="1"/>
</dbReference>
<dbReference type="GO" id="GO:0000155">
    <property type="term" value="F:phosphorelay sensor kinase activity"/>
    <property type="evidence" value="ECO:0007669"/>
    <property type="project" value="InterPro"/>
</dbReference>
<gene>
    <name evidence="8" type="primary">yycG_1</name>
    <name evidence="8" type="ORF">ERS852470_00479</name>
</gene>
<dbReference type="PANTHER" id="PTHR43711:SF1">
    <property type="entry name" value="HISTIDINE KINASE 1"/>
    <property type="match status" value="1"/>
</dbReference>
<dbReference type="Proteomes" id="UP000095558">
    <property type="component" value="Unassembled WGS sequence"/>
</dbReference>
<sequence>MGITCSLIAIIIVLIAVIIGYKREFRRISKQINNNLDEYANIKTKSVDKDVEGLVEDINLIFDSKQKIVAEKNKNEEELRASISNMSHDLRTPLTSIMGYLQMIRLEGISEEEKNEYIDIVENRAKSLQHLISSFYDLSRIEGNEYNFNYKKVNLKNILCENIAAFYNDFINNNINPIIEVDENVRDIISDEGAITRIFTNLIGNMIKHGESYVKITLKQKDDVIITEFINKTTALTEENVDKLFDRFYTVDKSRSDRNTGLGLYITKVLVEKLGYSINSTLKNEELIIQILWK</sequence>
<evidence type="ECO:0000256" key="6">
    <source>
        <dbReference type="SAM" id="Phobius"/>
    </source>
</evidence>
<dbReference type="InterPro" id="IPR003594">
    <property type="entry name" value="HATPase_dom"/>
</dbReference>
<reference evidence="8 9" key="1">
    <citation type="submission" date="2015-09" db="EMBL/GenBank/DDBJ databases">
        <authorList>
            <consortium name="Pathogen Informatics"/>
        </authorList>
    </citation>
    <scope>NUCLEOTIDE SEQUENCE [LARGE SCALE GENOMIC DNA]</scope>
    <source>
        <strain evidence="8 9">2789STDY5834855</strain>
    </source>
</reference>
<dbReference type="GO" id="GO:0016020">
    <property type="term" value="C:membrane"/>
    <property type="evidence" value="ECO:0007669"/>
    <property type="project" value="InterPro"/>
</dbReference>
<comment type="catalytic activity">
    <reaction evidence="1">
        <text>ATP + protein L-histidine = ADP + protein N-phospho-L-histidine.</text>
        <dbReference type="EC" id="2.7.13.3"/>
    </reaction>
</comment>
<dbReference type="SUPFAM" id="SSF55874">
    <property type="entry name" value="ATPase domain of HSP90 chaperone/DNA topoisomerase II/histidine kinase"/>
    <property type="match status" value="1"/>
</dbReference>
<dbReference type="InterPro" id="IPR036097">
    <property type="entry name" value="HisK_dim/P_sf"/>
</dbReference>
<dbReference type="InterPro" id="IPR050736">
    <property type="entry name" value="Sensor_HK_Regulatory"/>
</dbReference>
<keyword evidence="6" id="KW-1133">Transmembrane helix</keyword>
<dbReference type="Gene3D" id="3.30.565.10">
    <property type="entry name" value="Histidine kinase-like ATPase, C-terminal domain"/>
    <property type="match status" value="1"/>
</dbReference>
<proteinExistence type="predicted"/>
<dbReference type="PROSITE" id="PS50109">
    <property type="entry name" value="HIS_KIN"/>
    <property type="match status" value="1"/>
</dbReference>
<feature type="domain" description="Histidine kinase" evidence="7">
    <location>
        <begin position="85"/>
        <end position="279"/>
    </location>
</feature>
<dbReference type="CDD" id="cd00082">
    <property type="entry name" value="HisKA"/>
    <property type="match status" value="1"/>
</dbReference>
<evidence type="ECO:0000256" key="4">
    <source>
        <dbReference type="ARBA" id="ARBA00022777"/>
    </source>
</evidence>
<keyword evidence="3 8" id="KW-0808">Transferase</keyword>
<evidence type="ECO:0000313" key="9">
    <source>
        <dbReference type="Proteomes" id="UP000095558"/>
    </source>
</evidence>
<dbReference type="PANTHER" id="PTHR43711">
    <property type="entry name" value="TWO-COMPONENT HISTIDINE KINASE"/>
    <property type="match status" value="1"/>
</dbReference>
<evidence type="ECO:0000313" key="8">
    <source>
        <dbReference type="EMBL" id="CUN68679.1"/>
    </source>
</evidence>
<evidence type="ECO:0000256" key="2">
    <source>
        <dbReference type="ARBA" id="ARBA00012438"/>
    </source>
</evidence>
<dbReference type="AlphaFoldDB" id="A0A173YYU9"/>
<keyword evidence="6" id="KW-0812">Transmembrane</keyword>
<dbReference type="EC" id="2.7.13.3" evidence="2"/>
<protein>
    <recommendedName>
        <fullName evidence="2">histidine kinase</fullName>
        <ecNumber evidence="2">2.7.13.3</ecNumber>
    </recommendedName>
</protein>
<accession>A0A173YYU9</accession>
<dbReference type="SMART" id="SM00388">
    <property type="entry name" value="HisKA"/>
    <property type="match status" value="1"/>
</dbReference>
<dbReference type="Pfam" id="PF02518">
    <property type="entry name" value="HATPase_c"/>
    <property type="match status" value="1"/>
</dbReference>
<dbReference type="InterPro" id="IPR008358">
    <property type="entry name" value="Sig_transdc_His_kin/Pase_MprB"/>
</dbReference>
<dbReference type="CDD" id="cd00075">
    <property type="entry name" value="HATPase"/>
    <property type="match status" value="1"/>
</dbReference>
<keyword evidence="6" id="KW-0472">Membrane</keyword>
<evidence type="ECO:0000256" key="3">
    <source>
        <dbReference type="ARBA" id="ARBA00022679"/>
    </source>
</evidence>
<evidence type="ECO:0000256" key="5">
    <source>
        <dbReference type="ARBA" id="ARBA00023012"/>
    </source>
</evidence>
<dbReference type="InterPro" id="IPR036890">
    <property type="entry name" value="HATPase_C_sf"/>
</dbReference>
<dbReference type="SUPFAM" id="SSF47384">
    <property type="entry name" value="Homodimeric domain of signal transducing histidine kinase"/>
    <property type="match status" value="1"/>
</dbReference>
<dbReference type="Pfam" id="PF00512">
    <property type="entry name" value="HisKA"/>
    <property type="match status" value="1"/>
</dbReference>
<dbReference type="PRINTS" id="PR01780">
    <property type="entry name" value="LANTIREGPROT"/>
</dbReference>